<dbReference type="InterPro" id="IPR007053">
    <property type="entry name" value="LRAT_dom"/>
</dbReference>
<proteinExistence type="predicted"/>
<dbReference type="EMBL" id="FQ670179">
    <property type="protein sequence ID" value="CBY82352.1"/>
    <property type="molecule type" value="Genomic_DNA"/>
</dbReference>
<evidence type="ECO:0000259" key="1">
    <source>
        <dbReference type="PROSITE" id="PS51934"/>
    </source>
</evidence>
<reference evidence="2 3" key="1">
    <citation type="journal article" date="2011" name="Genome Biol. Evol.">
        <title>Comparative whole genome sequence analysis of the carcinogenic bacterial model pathogen Helicobacter felis.</title>
        <authorList>
            <person name="Arnold I.C."/>
            <person name="Zigova Z."/>
            <person name="Holden M."/>
            <person name="Lawley T.D."/>
            <person name="Rad R."/>
            <person name="Dougan G."/>
            <person name="Falkow S."/>
            <person name="Bentley S.D."/>
            <person name="Muller A."/>
        </authorList>
    </citation>
    <scope>NUCLEOTIDE SEQUENCE [LARGE SCALE GENOMIC DNA]</scope>
    <source>
        <strain evidence="3">ATCC 49179 / CCUG 28539 / NCTC 12436 / CS1</strain>
    </source>
</reference>
<dbReference type="GeneID" id="36134339"/>
<dbReference type="STRING" id="936155.HFELIS_02680"/>
<dbReference type="Pfam" id="PF04970">
    <property type="entry name" value="LRAT"/>
    <property type="match status" value="1"/>
</dbReference>
<evidence type="ECO:0000313" key="3">
    <source>
        <dbReference type="Proteomes" id="UP000007934"/>
    </source>
</evidence>
<feature type="domain" description="LRAT" evidence="1">
    <location>
        <begin position="77"/>
        <end position="183"/>
    </location>
</feature>
<dbReference type="Gene3D" id="3.90.1720.10">
    <property type="entry name" value="endopeptidase domain like (from Nostoc punctiforme)"/>
    <property type="match status" value="1"/>
</dbReference>
<dbReference type="KEGG" id="hfe:HFELIS_02680"/>
<dbReference type="PROSITE" id="PS51934">
    <property type="entry name" value="LRAT"/>
    <property type="match status" value="1"/>
</dbReference>
<accession>E7AD87</accession>
<sequence>MPREVRKSLKNGLDVESVLSTAGVIAKHALPPKIRTHIDTLLTTKQMAQNFYEQYLEDFPIYREGDGVSEPAIGSVLWHDLVDTLSHSGIYVGGGQIVHLTGKLNGSKIEQCDSQTFSGGKMIFVSCLGKRAIGDLEVAKRALALVGQARDYHLFKNNCHGFIVECLGQSVEGAIYARKPSQESARILGMDCWRVWKV</sequence>
<name>E7AD87_HELFC</name>
<dbReference type="Proteomes" id="UP000007934">
    <property type="component" value="Chromosome"/>
</dbReference>
<dbReference type="HOGENOM" id="CLU_116150_0_0_7"/>
<gene>
    <name evidence="2" type="ordered locus">Hfelis_02680</name>
</gene>
<dbReference type="RefSeq" id="WP_013468724.1">
    <property type="nucleotide sequence ID" value="NC_014810.2"/>
</dbReference>
<dbReference type="AlphaFoldDB" id="E7AD87"/>
<protein>
    <recommendedName>
        <fullName evidence="1">LRAT domain-containing protein</fullName>
    </recommendedName>
</protein>
<evidence type="ECO:0000313" key="2">
    <source>
        <dbReference type="EMBL" id="CBY82352.1"/>
    </source>
</evidence>
<keyword evidence="3" id="KW-1185">Reference proteome</keyword>
<organism evidence="2 3">
    <name type="scientific">Helicobacter felis (strain ATCC 49179 / CCUG 28539 / NCTC 12436 / CS1)</name>
    <dbReference type="NCBI Taxonomy" id="936155"/>
    <lineage>
        <taxon>Bacteria</taxon>
        <taxon>Pseudomonadati</taxon>
        <taxon>Campylobacterota</taxon>
        <taxon>Epsilonproteobacteria</taxon>
        <taxon>Campylobacterales</taxon>
        <taxon>Helicobacteraceae</taxon>
        <taxon>Helicobacter</taxon>
    </lineage>
</organism>
<dbReference type="OrthoDB" id="9812095at2"/>